<dbReference type="CDD" id="cd07067">
    <property type="entry name" value="HP_PGM_like"/>
    <property type="match status" value="1"/>
</dbReference>
<organism evidence="1 2">
    <name type="scientific">Pedobacter flavus</name>
    <dbReference type="NCBI Taxonomy" id="3113906"/>
    <lineage>
        <taxon>Bacteria</taxon>
        <taxon>Pseudomonadati</taxon>
        <taxon>Bacteroidota</taxon>
        <taxon>Sphingobacteriia</taxon>
        <taxon>Sphingobacteriales</taxon>
        <taxon>Sphingobacteriaceae</taxon>
        <taxon>Pedobacter</taxon>
    </lineage>
</organism>
<dbReference type="Gene3D" id="3.40.50.1240">
    <property type="entry name" value="Phosphoglycerate mutase-like"/>
    <property type="match status" value="1"/>
</dbReference>
<dbReference type="PROSITE" id="PS00175">
    <property type="entry name" value="PG_MUTASE"/>
    <property type="match status" value="1"/>
</dbReference>
<sequence>MAKKLVIVRHGQASHNLDAGDFNRKLTDLGKSQSEEVANKILQHNCIPDLLISSNANRAFNTAKIFAKTWGIDEKKIFINPSIYEATLNKLLNLVNEIENKFNHVAIFGHNPGLSELAEYLTGLNFQLSTSALIILEFDVDNWMEITRNSGKFSLYLEPSDF</sequence>
<dbReference type="InterPro" id="IPR013078">
    <property type="entry name" value="His_Pase_superF_clade-1"/>
</dbReference>
<dbReference type="InterPro" id="IPR001345">
    <property type="entry name" value="PG/BPGM_mutase_AS"/>
</dbReference>
<dbReference type="EMBL" id="JAZDQU010000002">
    <property type="protein sequence ID" value="MEE1885893.1"/>
    <property type="molecule type" value="Genomic_DNA"/>
</dbReference>
<dbReference type="EC" id="5.4.-.-" evidence="1"/>
<dbReference type="InterPro" id="IPR029033">
    <property type="entry name" value="His_PPase_superfam"/>
</dbReference>
<dbReference type="RefSeq" id="WP_330146784.1">
    <property type="nucleotide sequence ID" value="NZ_JAZDQU010000002.1"/>
</dbReference>
<dbReference type="PANTHER" id="PTHR47623:SF1">
    <property type="entry name" value="OS09G0287300 PROTEIN"/>
    <property type="match status" value="1"/>
</dbReference>
<proteinExistence type="predicted"/>
<keyword evidence="1" id="KW-0413">Isomerase</keyword>
<name>A0ABU7H4I1_9SPHI</name>
<dbReference type="Proteomes" id="UP001337681">
    <property type="component" value="Unassembled WGS sequence"/>
</dbReference>
<evidence type="ECO:0000313" key="2">
    <source>
        <dbReference type="Proteomes" id="UP001337681"/>
    </source>
</evidence>
<reference evidence="1 2" key="1">
    <citation type="submission" date="2024-01" db="EMBL/GenBank/DDBJ databases">
        <title>Pedobacter sp. nov., isolated from oil-contaminated soil.</title>
        <authorList>
            <person name="Le N.T.T."/>
        </authorList>
    </citation>
    <scope>NUCLEOTIDE SEQUENCE [LARGE SCALE GENOMIC DNA]</scope>
    <source>
        <strain evidence="1 2">VNH31</strain>
    </source>
</reference>
<dbReference type="Pfam" id="PF00300">
    <property type="entry name" value="His_Phos_1"/>
    <property type="match status" value="1"/>
</dbReference>
<accession>A0ABU7H4I1</accession>
<evidence type="ECO:0000313" key="1">
    <source>
        <dbReference type="EMBL" id="MEE1885893.1"/>
    </source>
</evidence>
<dbReference type="GO" id="GO:0016853">
    <property type="term" value="F:isomerase activity"/>
    <property type="evidence" value="ECO:0007669"/>
    <property type="project" value="UniProtKB-KW"/>
</dbReference>
<gene>
    <name evidence="1" type="ORF">VRU49_10740</name>
</gene>
<keyword evidence="2" id="KW-1185">Reference proteome</keyword>
<comment type="caution">
    <text evidence="1">The sequence shown here is derived from an EMBL/GenBank/DDBJ whole genome shotgun (WGS) entry which is preliminary data.</text>
</comment>
<dbReference type="PANTHER" id="PTHR47623">
    <property type="entry name" value="OS09G0287300 PROTEIN"/>
    <property type="match status" value="1"/>
</dbReference>
<dbReference type="SUPFAM" id="SSF53254">
    <property type="entry name" value="Phosphoglycerate mutase-like"/>
    <property type="match status" value="1"/>
</dbReference>
<protein>
    <submittedName>
        <fullName evidence="1">Phosphoglycerate mutase family protein</fullName>
        <ecNumber evidence="1">5.4.-.-</ecNumber>
    </submittedName>
</protein>